<sequence>MAKSIIKVFLLTAQDMQVPALSGSLSLRNALTCFTVSGTGQSQTAVVFSGSIVTPVWLTIWPRHRNKALGTLDGSWCIKLLEHRPLELEQAEGGHELANPSSAGTAAPLTDLVGECDTFHDTKEHYR</sequence>
<dbReference type="AlphaFoldDB" id="A0A9Q1GE03"/>
<organism evidence="1 2">
    <name type="scientific">Synaphobranchus kaupii</name>
    <name type="common">Kaup's arrowtooth eel</name>
    <dbReference type="NCBI Taxonomy" id="118154"/>
    <lineage>
        <taxon>Eukaryota</taxon>
        <taxon>Metazoa</taxon>
        <taxon>Chordata</taxon>
        <taxon>Craniata</taxon>
        <taxon>Vertebrata</taxon>
        <taxon>Euteleostomi</taxon>
        <taxon>Actinopterygii</taxon>
        <taxon>Neopterygii</taxon>
        <taxon>Teleostei</taxon>
        <taxon>Anguilliformes</taxon>
        <taxon>Synaphobranchidae</taxon>
        <taxon>Synaphobranchus</taxon>
    </lineage>
</organism>
<protein>
    <submittedName>
        <fullName evidence="1">Uncharacterized protein</fullName>
    </submittedName>
</protein>
<accession>A0A9Q1GE03</accession>
<keyword evidence="2" id="KW-1185">Reference proteome</keyword>
<gene>
    <name evidence="1" type="ORF">SKAU_G00022750</name>
</gene>
<dbReference type="Proteomes" id="UP001152622">
    <property type="component" value="Chromosome 1"/>
</dbReference>
<name>A0A9Q1GE03_SYNKA</name>
<evidence type="ECO:0000313" key="1">
    <source>
        <dbReference type="EMBL" id="KAJ8381497.1"/>
    </source>
</evidence>
<proteinExistence type="predicted"/>
<dbReference type="EMBL" id="JAINUF010000001">
    <property type="protein sequence ID" value="KAJ8381497.1"/>
    <property type="molecule type" value="Genomic_DNA"/>
</dbReference>
<comment type="caution">
    <text evidence="1">The sequence shown here is derived from an EMBL/GenBank/DDBJ whole genome shotgun (WGS) entry which is preliminary data.</text>
</comment>
<evidence type="ECO:0000313" key="2">
    <source>
        <dbReference type="Proteomes" id="UP001152622"/>
    </source>
</evidence>
<reference evidence="1" key="1">
    <citation type="journal article" date="2023" name="Science">
        <title>Genome structures resolve the early diversification of teleost fishes.</title>
        <authorList>
            <person name="Parey E."/>
            <person name="Louis A."/>
            <person name="Montfort J."/>
            <person name="Bouchez O."/>
            <person name="Roques C."/>
            <person name="Iampietro C."/>
            <person name="Lluch J."/>
            <person name="Castinel A."/>
            <person name="Donnadieu C."/>
            <person name="Desvignes T."/>
            <person name="Floi Bucao C."/>
            <person name="Jouanno E."/>
            <person name="Wen M."/>
            <person name="Mejri S."/>
            <person name="Dirks R."/>
            <person name="Jansen H."/>
            <person name="Henkel C."/>
            <person name="Chen W.J."/>
            <person name="Zahm M."/>
            <person name="Cabau C."/>
            <person name="Klopp C."/>
            <person name="Thompson A.W."/>
            <person name="Robinson-Rechavi M."/>
            <person name="Braasch I."/>
            <person name="Lecointre G."/>
            <person name="Bobe J."/>
            <person name="Postlethwait J.H."/>
            <person name="Berthelot C."/>
            <person name="Roest Crollius H."/>
            <person name="Guiguen Y."/>
        </authorList>
    </citation>
    <scope>NUCLEOTIDE SEQUENCE</scope>
    <source>
        <strain evidence="1">WJC10195</strain>
    </source>
</reference>